<comment type="caution">
    <text evidence="2">The sequence shown here is derived from an EMBL/GenBank/DDBJ whole genome shotgun (WGS) entry which is preliminary data.</text>
</comment>
<feature type="domain" description="IraD/Gp25-like" evidence="1">
    <location>
        <begin position="39"/>
        <end position="142"/>
    </location>
</feature>
<evidence type="ECO:0000313" key="2">
    <source>
        <dbReference type="EMBL" id="MCM2369876.1"/>
    </source>
</evidence>
<dbReference type="InterPro" id="IPR053176">
    <property type="entry name" value="T6SS_TssE1-like"/>
</dbReference>
<dbReference type="Proteomes" id="UP001202961">
    <property type="component" value="Unassembled WGS sequence"/>
</dbReference>
<dbReference type="Pfam" id="PF04965">
    <property type="entry name" value="GPW_gp25"/>
    <property type="match status" value="1"/>
</dbReference>
<dbReference type="PANTHER" id="PTHR38595">
    <property type="entry name" value="CYTOPLASMIC PROTEIN-RELATED"/>
    <property type="match status" value="1"/>
</dbReference>
<proteinExistence type="predicted"/>
<reference evidence="2 3" key="1">
    <citation type="journal article" date="2022" name="Syst. Appl. Microbiol.">
        <title>Rhodopirellula aestuarii sp. nov., a novel member of the genus Rhodopirellula isolated from brackish sediments collected in the Tagus River estuary, Portugal.</title>
        <authorList>
            <person name="Vitorino I.R."/>
            <person name="Klimek D."/>
            <person name="Calusinska M."/>
            <person name="Lobo-da-Cunha A."/>
            <person name="Vasconcelos V."/>
            <person name="Lage O.M."/>
        </authorList>
    </citation>
    <scope>NUCLEOTIDE SEQUENCE [LARGE SCALE GENOMIC DNA]</scope>
    <source>
        <strain evidence="2 3">ICT_H3.1</strain>
    </source>
</reference>
<gene>
    <name evidence="2" type="primary">tssE</name>
    <name evidence="2" type="ORF">NB063_04490</name>
</gene>
<dbReference type="SUPFAM" id="SSF160719">
    <property type="entry name" value="gpW/gp25-like"/>
    <property type="match status" value="1"/>
</dbReference>
<name>A0ABT0TZ94_9BACT</name>
<dbReference type="NCBIfam" id="TIGR03357">
    <property type="entry name" value="VI_zyme"/>
    <property type="match status" value="1"/>
</dbReference>
<dbReference type="PANTHER" id="PTHR38595:SF1">
    <property type="entry name" value="TYPE VI SECRETION SYSTEM COMPONENT TSSE1"/>
    <property type="match status" value="1"/>
</dbReference>
<dbReference type="EMBL" id="JAMQBK010000014">
    <property type="protein sequence ID" value="MCM2369876.1"/>
    <property type="molecule type" value="Genomic_DNA"/>
</dbReference>
<protein>
    <submittedName>
        <fullName evidence="2">Type VI secretion system baseplate subunit TssE</fullName>
    </submittedName>
</protein>
<evidence type="ECO:0000313" key="3">
    <source>
        <dbReference type="Proteomes" id="UP001202961"/>
    </source>
</evidence>
<keyword evidence="3" id="KW-1185">Reference proteome</keyword>
<sequence length="168" mass="18845">MADLSLKEKLQPSLLDRLIDDASRVQRESRSQRIHSLTQHRASVLRDLEWLMNTDNAESVHDLTDFPNVAASVINYGMPGLAGRTLSAVDISDIENRLGDAIRLYEPRIIPDTVQVKATYSDQESSVNALVFEIKGDLWATPVPLKLFLRTNVDLETGDIRIQTVADF</sequence>
<organism evidence="2 3">
    <name type="scientific">Aporhodopirellula aestuarii</name>
    <dbReference type="NCBI Taxonomy" id="2950107"/>
    <lineage>
        <taxon>Bacteria</taxon>
        <taxon>Pseudomonadati</taxon>
        <taxon>Planctomycetota</taxon>
        <taxon>Planctomycetia</taxon>
        <taxon>Pirellulales</taxon>
        <taxon>Pirellulaceae</taxon>
        <taxon>Aporhodopirellula</taxon>
    </lineage>
</organism>
<dbReference type="InterPro" id="IPR017737">
    <property type="entry name" value="TssE1-like"/>
</dbReference>
<dbReference type="RefSeq" id="WP_250927547.1">
    <property type="nucleotide sequence ID" value="NZ_JAMQBK010000014.1"/>
</dbReference>
<evidence type="ECO:0000259" key="1">
    <source>
        <dbReference type="Pfam" id="PF04965"/>
    </source>
</evidence>
<accession>A0ABT0TZ94</accession>
<dbReference type="InterPro" id="IPR007048">
    <property type="entry name" value="IraD/Gp25-like"/>
</dbReference>